<dbReference type="Proteomes" id="UP000608923">
    <property type="component" value="Unassembled WGS sequence"/>
</dbReference>
<dbReference type="AlphaFoldDB" id="A0A8H9M3I2"/>
<proteinExistence type="inferred from homology"/>
<dbReference type="Gene3D" id="3.40.190.290">
    <property type="match status" value="1"/>
</dbReference>
<keyword evidence="3" id="KW-0238">DNA-binding</keyword>
<evidence type="ECO:0000313" key="6">
    <source>
        <dbReference type="EMBL" id="GHC35600.1"/>
    </source>
</evidence>
<evidence type="ECO:0000256" key="2">
    <source>
        <dbReference type="ARBA" id="ARBA00023015"/>
    </source>
</evidence>
<keyword evidence="4" id="KW-0804">Transcription</keyword>
<evidence type="ECO:0000256" key="3">
    <source>
        <dbReference type="ARBA" id="ARBA00023125"/>
    </source>
</evidence>
<accession>A0A8H9M3I2</accession>
<dbReference type="EMBL" id="BMZN01000001">
    <property type="protein sequence ID" value="GHC35600.1"/>
    <property type="molecule type" value="Genomic_DNA"/>
</dbReference>
<evidence type="ECO:0000259" key="5">
    <source>
        <dbReference type="PROSITE" id="PS50931"/>
    </source>
</evidence>
<gene>
    <name evidence="6" type="ORF">GCM10010096_00760</name>
</gene>
<dbReference type="SUPFAM" id="SSF53850">
    <property type="entry name" value="Periplasmic binding protein-like II"/>
    <property type="match status" value="1"/>
</dbReference>
<dbReference type="InterPro" id="IPR036388">
    <property type="entry name" value="WH-like_DNA-bd_sf"/>
</dbReference>
<dbReference type="InterPro" id="IPR058163">
    <property type="entry name" value="LysR-type_TF_proteobact-type"/>
</dbReference>
<dbReference type="GO" id="GO:0043565">
    <property type="term" value="F:sequence-specific DNA binding"/>
    <property type="evidence" value="ECO:0007669"/>
    <property type="project" value="TreeGrafter"/>
</dbReference>
<keyword evidence="2" id="KW-0805">Transcription regulation</keyword>
<dbReference type="Pfam" id="PF00126">
    <property type="entry name" value="HTH_1"/>
    <property type="match status" value="1"/>
</dbReference>
<evidence type="ECO:0000256" key="4">
    <source>
        <dbReference type="ARBA" id="ARBA00023163"/>
    </source>
</evidence>
<dbReference type="InterPro" id="IPR000847">
    <property type="entry name" value="LysR_HTH_N"/>
</dbReference>
<sequence>MTPQLNLNALRVFVQVAESGSFTAAAQALALPTSNVSRYVAQLERQVGQRLLERSSRQLRLTSVGQGLFDTVQPWWGALKQAEQDLLDQRTRLSGRLRICIPSEVGPVLLATMLADFAEQHPDLELHCQTNLEGPKVLTQDFDLALLMCRGALPDSNLVVQDLCSFDCQVVAAPVLIEQLGMPTRLEELEHLPCITTDTALDGQAWQFVLPDGNFQILNVSSRFRVNSGLLAGAGALKGLGFAILAQQACQKDIDQGRLIPVPLPLPPAPLRLVLAYTHRRHLSNAARALIDYLKTQRDSGALPGLSTSVD</sequence>
<comment type="similarity">
    <text evidence="1">Belongs to the LysR transcriptional regulatory family.</text>
</comment>
<dbReference type="FunFam" id="1.10.10.10:FF:000001">
    <property type="entry name" value="LysR family transcriptional regulator"/>
    <property type="match status" value="1"/>
</dbReference>
<dbReference type="Pfam" id="PF03466">
    <property type="entry name" value="LysR_substrate"/>
    <property type="match status" value="1"/>
</dbReference>
<evidence type="ECO:0000256" key="1">
    <source>
        <dbReference type="ARBA" id="ARBA00009437"/>
    </source>
</evidence>
<dbReference type="InterPro" id="IPR036390">
    <property type="entry name" value="WH_DNA-bd_sf"/>
</dbReference>
<dbReference type="InterPro" id="IPR005119">
    <property type="entry name" value="LysR_subst-bd"/>
</dbReference>
<protein>
    <submittedName>
        <fullName evidence="6">LysR family transcriptional regulator</fullName>
    </submittedName>
</protein>
<evidence type="ECO:0000313" key="7">
    <source>
        <dbReference type="Proteomes" id="UP000608923"/>
    </source>
</evidence>
<feature type="domain" description="HTH lysR-type" evidence="5">
    <location>
        <begin position="5"/>
        <end position="62"/>
    </location>
</feature>
<reference evidence="7" key="1">
    <citation type="journal article" date="2019" name="Int. J. Syst. Evol. Microbiol.">
        <title>The Global Catalogue of Microorganisms (GCM) 10K type strain sequencing project: providing services to taxonomists for standard genome sequencing and annotation.</title>
        <authorList>
            <consortium name="The Broad Institute Genomics Platform"/>
            <consortium name="The Broad Institute Genome Sequencing Center for Infectious Disease"/>
            <person name="Wu L."/>
            <person name="Ma J."/>
        </authorList>
    </citation>
    <scope>NUCLEOTIDE SEQUENCE [LARGE SCALE GENOMIC DNA]</scope>
    <source>
        <strain evidence="7">KCTC 42083</strain>
    </source>
</reference>
<dbReference type="GO" id="GO:0006351">
    <property type="term" value="P:DNA-templated transcription"/>
    <property type="evidence" value="ECO:0007669"/>
    <property type="project" value="TreeGrafter"/>
</dbReference>
<dbReference type="RefSeq" id="WP_189390525.1">
    <property type="nucleotide sequence ID" value="NZ_BMZN01000001.1"/>
</dbReference>
<dbReference type="PROSITE" id="PS50931">
    <property type="entry name" value="HTH_LYSR"/>
    <property type="match status" value="1"/>
</dbReference>
<name>A0A8H9M3I2_9BURK</name>
<dbReference type="PANTHER" id="PTHR30537:SF5">
    <property type="entry name" value="HTH-TYPE TRANSCRIPTIONAL ACTIVATOR TTDR-RELATED"/>
    <property type="match status" value="1"/>
</dbReference>
<keyword evidence="7" id="KW-1185">Reference proteome</keyword>
<dbReference type="Gene3D" id="1.10.10.10">
    <property type="entry name" value="Winged helix-like DNA-binding domain superfamily/Winged helix DNA-binding domain"/>
    <property type="match status" value="1"/>
</dbReference>
<comment type="caution">
    <text evidence="6">The sequence shown here is derived from an EMBL/GenBank/DDBJ whole genome shotgun (WGS) entry which is preliminary data.</text>
</comment>
<dbReference type="GO" id="GO:0003700">
    <property type="term" value="F:DNA-binding transcription factor activity"/>
    <property type="evidence" value="ECO:0007669"/>
    <property type="project" value="InterPro"/>
</dbReference>
<dbReference type="PANTHER" id="PTHR30537">
    <property type="entry name" value="HTH-TYPE TRANSCRIPTIONAL REGULATOR"/>
    <property type="match status" value="1"/>
</dbReference>
<organism evidence="6 7">
    <name type="scientific">Alcaligenes pakistanensis</name>
    <dbReference type="NCBI Taxonomy" id="1482717"/>
    <lineage>
        <taxon>Bacteria</taxon>
        <taxon>Pseudomonadati</taxon>
        <taxon>Pseudomonadota</taxon>
        <taxon>Betaproteobacteria</taxon>
        <taxon>Burkholderiales</taxon>
        <taxon>Alcaligenaceae</taxon>
        <taxon>Alcaligenes</taxon>
    </lineage>
</organism>
<dbReference type="SUPFAM" id="SSF46785">
    <property type="entry name" value="Winged helix' DNA-binding domain"/>
    <property type="match status" value="1"/>
</dbReference>